<organism evidence="2">
    <name type="scientific">freshwater metagenome</name>
    <dbReference type="NCBI Taxonomy" id="449393"/>
    <lineage>
        <taxon>unclassified sequences</taxon>
        <taxon>metagenomes</taxon>
        <taxon>ecological metagenomes</taxon>
    </lineage>
</organism>
<gene>
    <name evidence="2" type="ORF">UFOPK2044_00175</name>
</gene>
<dbReference type="AlphaFoldDB" id="A0A6J6ITR1"/>
<dbReference type="EMBL" id="CAEZVO010000012">
    <property type="protein sequence ID" value="CAB4627808.1"/>
    <property type="molecule type" value="Genomic_DNA"/>
</dbReference>
<name>A0A6J6ITR1_9ZZZZ</name>
<proteinExistence type="predicted"/>
<dbReference type="InterPro" id="IPR027417">
    <property type="entry name" value="P-loop_NTPase"/>
</dbReference>
<feature type="region of interest" description="Disordered" evidence="1">
    <location>
        <begin position="1193"/>
        <end position="1214"/>
    </location>
</feature>
<evidence type="ECO:0000313" key="2">
    <source>
        <dbReference type="EMBL" id="CAB4627808.1"/>
    </source>
</evidence>
<sequence length="1214" mass="133202">MVEKQKIQEWQEEIRAIGASNPLRNFEINTFGQIDLERSHPGGYSQFITGGQTLLSNLVRDPLAFSRALSAARRIKAKSQSISQQYGIETLHLIGGLANFEGDGFDLNIPILLWPVSIIRKTDDYELSLDGPPTVNPTLISSLEQCYGIKLNPAELLARQNESSDLVPVTVLNYLANLAGSTANLDLSRVLVILNCTTAVEEMLADFQTPFNALVEKLIGEPGQGLEDIEIPQLTPVVDADATQSRIIARAKTGASFAVETLPGCGYIQTVVNVISTLVQDGKRVLVVAPRKQTLNELADRFSSIGLAGLATRSDATWVDVVSAISRNEKASASTLEPLRIKRVAAEAQLDSYFEALNSTDPVLGVSVARILRELSKLSAISKPALTNARIPQEMLLMHTDRSAGLALLQQAHDLGEFRFGPQDSAWYQAVFQSQAELEKVIEVAKTLHEQSFPSLSQSLSEFTARVNFNPAESVQDWKKYLALLMGVRDTLDRFVPDVFERALTELIAATAPRKGEKRNQMSGSNRRRLKKLAREYLRPGMHVGDMHSALIAIQNQRELWQSFSSGLNSPQVPQGINEAFSEFQKFQADLDLVQAHLDPESAQSPLVDLSLNDLSQALKSMAVDTQVLENYQARAEVFSKIRELGLAALARDLGRLHVTKDQIALEFDQAWWQSALESVVSRNAAILGFTSGQISNLEQSFRDSSAAEISAGASVLAAQNSQLWKQSLAANPTQAQSLKELLKTRIASFPLMVEAAPDIWPVIAPVVLVAPLEVPKLLASAQQFDCVLVLDAAGIAVAEGIPALKRANQLIAFGDEAIAAPVGFDIEPRPIPIIGSEPEQSIFSKVAEVFGVETLRRSYRSTGTALGQFINREFYQNRIQFLPTATEYLGVRAFNLEVLTQNNRAATTIEGATESLDAELNLVLDQIISHATNNPELSLLVVSASSVHAERIRSAVASRLQARSDLAVFFDGHGSERFEVVAIAELAHRIADRVIFSLGFGKTSHGSVPSAFGQLSQEHGKRYLANLLVSARRQITMISCIEPEEVPADRLENGALLLKEMMLAAKIEAKPVVKDADPMLSDLSIRLRKLGARVDDTFSKDLPLVASFGNKTAVIEPDWFIPGQNRVEKFCIRPGLLTAMGWLYIRVYSFELFSDPQAVATRIAEQLGMQVTKRPLPLFETNEQAFEDSNLAWGDSADSNDSRLRQDKPPHWG</sequence>
<dbReference type="Gene3D" id="3.40.50.300">
    <property type="entry name" value="P-loop containing nucleotide triphosphate hydrolases"/>
    <property type="match status" value="1"/>
</dbReference>
<feature type="compositionally biased region" description="Basic and acidic residues" evidence="1">
    <location>
        <begin position="1201"/>
        <end position="1214"/>
    </location>
</feature>
<accession>A0A6J6ITR1</accession>
<protein>
    <submittedName>
        <fullName evidence="2">Unannotated protein</fullName>
    </submittedName>
</protein>
<evidence type="ECO:0000256" key="1">
    <source>
        <dbReference type="SAM" id="MobiDB-lite"/>
    </source>
</evidence>
<reference evidence="2" key="1">
    <citation type="submission" date="2020-05" db="EMBL/GenBank/DDBJ databases">
        <authorList>
            <person name="Chiriac C."/>
            <person name="Salcher M."/>
            <person name="Ghai R."/>
            <person name="Kavagutti S V."/>
        </authorList>
    </citation>
    <scope>NUCLEOTIDE SEQUENCE</scope>
</reference>
<dbReference type="SUPFAM" id="SSF52540">
    <property type="entry name" value="P-loop containing nucleoside triphosphate hydrolases"/>
    <property type="match status" value="1"/>
</dbReference>